<comment type="caution">
    <text evidence="6">The sequence shown here is derived from an EMBL/GenBank/DDBJ whole genome shotgun (WGS) entry which is preliminary data.</text>
</comment>
<dbReference type="GO" id="GO:0001671">
    <property type="term" value="F:ATPase activator activity"/>
    <property type="evidence" value="ECO:0007669"/>
    <property type="project" value="TreeGrafter"/>
</dbReference>
<comment type="similarity">
    <text evidence="2">Belongs to the vacuolar ATPase subunit S1 family.</text>
</comment>
<dbReference type="Pfam" id="PF20520">
    <property type="entry name" value="Ac45-VOA1_TM"/>
    <property type="match status" value="1"/>
</dbReference>
<dbReference type="AlphaFoldDB" id="A0A6S7IRH2"/>
<comment type="subcellular location">
    <subcellularLocation>
        <location evidence="1">Membrane</location>
        <topology evidence="1">Single-pass membrane protein</topology>
    </subcellularLocation>
</comment>
<dbReference type="InterPro" id="IPR046756">
    <property type="entry name" value="VAS1/VOA1_TM"/>
</dbReference>
<dbReference type="GO" id="GO:0030641">
    <property type="term" value="P:regulation of cellular pH"/>
    <property type="evidence" value="ECO:0007669"/>
    <property type="project" value="TreeGrafter"/>
</dbReference>
<dbReference type="InterPro" id="IPR008388">
    <property type="entry name" value="Ac45_acc_su"/>
</dbReference>
<dbReference type="EMBL" id="CACRXK020010836">
    <property type="protein sequence ID" value="CAB4020203.1"/>
    <property type="molecule type" value="Genomic_DNA"/>
</dbReference>
<keyword evidence="3" id="KW-0812">Transmembrane</keyword>
<name>A0A6S7IRH2_PARCT</name>
<organism evidence="6 7">
    <name type="scientific">Paramuricea clavata</name>
    <name type="common">Red gorgonian</name>
    <name type="synonym">Violescent sea-whip</name>
    <dbReference type="NCBI Taxonomy" id="317549"/>
    <lineage>
        <taxon>Eukaryota</taxon>
        <taxon>Metazoa</taxon>
        <taxon>Cnidaria</taxon>
        <taxon>Anthozoa</taxon>
        <taxon>Octocorallia</taxon>
        <taxon>Malacalcyonacea</taxon>
        <taxon>Plexauridae</taxon>
        <taxon>Paramuricea</taxon>
    </lineage>
</organism>
<keyword evidence="7" id="KW-1185">Reference proteome</keyword>
<protein>
    <submittedName>
        <fullName evidence="6">Uncharacterized protein</fullName>
    </submittedName>
</protein>
<proteinExistence type="inferred from homology"/>
<dbReference type="PANTHER" id="PTHR12471:SF7">
    <property type="entry name" value="V-TYPE PROTON ATPASE SUBUNIT S1"/>
    <property type="match status" value="1"/>
</dbReference>
<dbReference type="OrthoDB" id="9985059at2759"/>
<evidence type="ECO:0000313" key="7">
    <source>
        <dbReference type="Proteomes" id="UP001152795"/>
    </source>
</evidence>
<evidence type="ECO:0000256" key="5">
    <source>
        <dbReference type="ARBA" id="ARBA00023136"/>
    </source>
</evidence>
<evidence type="ECO:0000256" key="3">
    <source>
        <dbReference type="ARBA" id="ARBA00022692"/>
    </source>
</evidence>
<dbReference type="Proteomes" id="UP001152795">
    <property type="component" value="Unassembled WGS sequence"/>
</dbReference>
<evidence type="ECO:0000256" key="2">
    <source>
        <dbReference type="ARBA" id="ARBA00009037"/>
    </source>
</evidence>
<dbReference type="Gene3D" id="2.40.160.110">
    <property type="match status" value="1"/>
</dbReference>
<reference evidence="6" key="1">
    <citation type="submission" date="2020-04" db="EMBL/GenBank/DDBJ databases">
        <authorList>
            <person name="Alioto T."/>
            <person name="Alioto T."/>
            <person name="Gomez Garrido J."/>
        </authorList>
    </citation>
    <scope>NUCLEOTIDE SEQUENCE</scope>
    <source>
        <strain evidence="6">A484AB</strain>
    </source>
</reference>
<evidence type="ECO:0000256" key="4">
    <source>
        <dbReference type="ARBA" id="ARBA00022989"/>
    </source>
</evidence>
<evidence type="ECO:0000313" key="6">
    <source>
        <dbReference type="EMBL" id="CAB4020203.1"/>
    </source>
</evidence>
<keyword evidence="4" id="KW-1133">Transmembrane helix</keyword>
<keyword evidence="5" id="KW-0472">Membrane</keyword>
<accession>A0A6S7IRH2</accession>
<evidence type="ECO:0000256" key="1">
    <source>
        <dbReference type="ARBA" id="ARBA00004167"/>
    </source>
</evidence>
<dbReference type="GO" id="GO:0033176">
    <property type="term" value="C:proton-transporting V-type ATPase complex"/>
    <property type="evidence" value="ECO:0007669"/>
    <property type="project" value="TreeGrafter"/>
</dbReference>
<gene>
    <name evidence="6" type="ORF">PACLA_8A020466</name>
</gene>
<dbReference type="PANTHER" id="PTHR12471">
    <property type="entry name" value="VACUOLAR ATP SYNTHASE SUBUNIT S1"/>
    <property type="match status" value="1"/>
</dbReference>
<sequence>MNIMFNRSGIRWWCVSIAISGEIEGESIEASYDCKDKLDVPIDKSFACQLYLNFTDGIKDKNQSRLTFDGLQLQPYGVKNETFANSYDCVGFFTPAIWMGLISVGVLVAILYGGMLALLSIKSMDRFDNPKDPPLVINSE</sequence>